<dbReference type="PROSITE" id="PS50191">
    <property type="entry name" value="CRAL_TRIO"/>
    <property type="match status" value="1"/>
</dbReference>
<accession>A0AA36N9Y3</accession>
<feature type="transmembrane region" description="Helical" evidence="1">
    <location>
        <begin position="382"/>
        <end position="403"/>
    </location>
</feature>
<proteinExistence type="predicted"/>
<sequence>MLSTCSIQLSQACSREVVILLCVRPVAGFPMEDWRAGLSEGVYRLRSELCREQLPPYRTVDGDEQPWQSSPAGNDAGLQRFIVARKGNLQAAKKMFVEHLAWRRSVFPIPKAGLVARLLDEEVRFRRLRRDSDGCPVLLVNFLFGEFAPDDIPQTALVLASLRFFEDAIGSLDPCGAQQMSAIVFGCPPPVAWAHVMVKFFQNNYPERLKLAIIYPVPSTFVSLVRQVMWFVDENTRSKIDMETEEHPLLERFGFRSDDLPLEIRGGYHGVGERWKPDARKLLGMAYAFLLPHGRQVAHLEDSIYRAAKNAESPSSPSAGAGLQGEDTQETDWTSLLFACCMPKSARPGLKELPSDDFLDSNDGLDSPSPHLVKPGRGANGFVSSILHVSSYSLLVFCLLWMISQRQQFYDFLFVEP</sequence>
<dbReference type="InterPro" id="IPR036273">
    <property type="entry name" value="CRAL/TRIO_N_dom_sf"/>
</dbReference>
<name>A0AA36N9Y3_9DINO</name>
<dbReference type="PANTHER" id="PTHR46277:SF3">
    <property type="entry name" value="BINDING PROTEIN, PUTATIVE-RELATED"/>
    <property type="match status" value="1"/>
</dbReference>
<keyword evidence="4" id="KW-1185">Reference proteome</keyword>
<dbReference type="Proteomes" id="UP001178507">
    <property type="component" value="Unassembled WGS sequence"/>
</dbReference>
<feature type="domain" description="CRAL-TRIO" evidence="2">
    <location>
        <begin position="111"/>
        <end position="266"/>
    </location>
</feature>
<keyword evidence="1" id="KW-0812">Transmembrane</keyword>
<evidence type="ECO:0000313" key="4">
    <source>
        <dbReference type="Proteomes" id="UP001178507"/>
    </source>
</evidence>
<evidence type="ECO:0000313" key="3">
    <source>
        <dbReference type="EMBL" id="CAJ1395721.1"/>
    </source>
</evidence>
<dbReference type="EMBL" id="CAUJNA010003207">
    <property type="protein sequence ID" value="CAJ1395721.1"/>
    <property type="molecule type" value="Genomic_DNA"/>
</dbReference>
<protein>
    <recommendedName>
        <fullName evidence="2">CRAL-TRIO domain-containing protein</fullName>
    </recommendedName>
</protein>
<dbReference type="CDD" id="cd00170">
    <property type="entry name" value="SEC14"/>
    <property type="match status" value="1"/>
</dbReference>
<dbReference type="InterPro" id="IPR036865">
    <property type="entry name" value="CRAL-TRIO_dom_sf"/>
</dbReference>
<comment type="caution">
    <text evidence="3">The sequence shown here is derived from an EMBL/GenBank/DDBJ whole genome shotgun (WGS) entry which is preliminary data.</text>
</comment>
<reference evidence="3" key="1">
    <citation type="submission" date="2023-08" db="EMBL/GenBank/DDBJ databases">
        <authorList>
            <person name="Chen Y."/>
            <person name="Shah S."/>
            <person name="Dougan E. K."/>
            <person name="Thang M."/>
            <person name="Chan C."/>
        </authorList>
    </citation>
    <scope>NUCLEOTIDE SEQUENCE</scope>
</reference>
<dbReference type="SUPFAM" id="SSF46938">
    <property type="entry name" value="CRAL/TRIO N-terminal domain"/>
    <property type="match status" value="1"/>
</dbReference>
<dbReference type="Gene3D" id="3.40.525.10">
    <property type="entry name" value="CRAL-TRIO lipid binding domain"/>
    <property type="match status" value="1"/>
</dbReference>
<dbReference type="AlphaFoldDB" id="A0AA36N9Y3"/>
<gene>
    <name evidence="3" type="ORF">EVOR1521_LOCUS20092</name>
</gene>
<keyword evidence="1" id="KW-0472">Membrane</keyword>
<evidence type="ECO:0000256" key="1">
    <source>
        <dbReference type="SAM" id="Phobius"/>
    </source>
</evidence>
<keyword evidence="1" id="KW-1133">Transmembrane helix</keyword>
<dbReference type="SMART" id="SM00516">
    <property type="entry name" value="SEC14"/>
    <property type="match status" value="1"/>
</dbReference>
<dbReference type="Pfam" id="PF00650">
    <property type="entry name" value="CRAL_TRIO"/>
    <property type="match status" value="1"/>
</dbReference>
<dbReference type="PANTHER" id="PTHR46277">
    <property type="entry name" value="OS03G0850700 PROTEIN"/>
    <property type="match status" value="1"/>
</dbReference>
<dbReference type="InterPro" id="IPR001251">
    <property type="entry name" value="CRAL-TRIO_dom"/>
</dbReference>
<evidence type="ECO:0000259" key="2">
    <source>
        <dbReference type="PROSITE" id="PS50191"/>
    </source>
</evidence>
<dbReference type="SUPFAM" id="SSF52087">
    <property type="entry name" value="CRAL/TRIO domain"/>
    <property type="match status" value="1"/>
</dbReference>
<organism evidence="3 4">
    <name type="scientific">Effrenium voratum</name>
    <dbReference type="NCBI Taxonomy" id="2562239"/>
    <lineage>
        <taxon>Eukaryota</taxon>
        <taxon>Sar</taxon>
        <taxon>Alveolata</taxon>
        <taxon>Dinophyceae</taxon>
        <taxon>Suessiales</taxon>
        <taxon>Symbiodiniaceae</taxon>
        <taxon>Effrenium</taxon>
    </lineage>
</organism>